<evidence type="ECO:0000256" key="1">
    <source>
        <dbReference type="ARBA" id="ARBA00004651"/>
    </source>
</evidence>
<feature type="domain" description="ABC transporter" evidence="10">
    <location>
        <begin position="474"/>
        <end position="706"/>
    </location>
</feature>
<dbReference type="InterPro" id="IPR011527">
    <property type="entry name" value="ABC1_TM_dom"/>
</dbReference>
<evidence type="ECO:0000259" key="11">
    <source>
        <dbReference type="PROSITE" id="PS50929"/>
    </source>
</evidence>
<proteinExistence type="predicted"/>
<dbReference type="CDD" id="cd18781">
    <property type="entry name" value="ABC_6TM_AarD_CydDC_like"/>
    <property type="match status" value="1"/>
</dbReference>
<feature type="transmembrane region" description="Helical" evidence="9">
    <location>
        <begin position="384"/>
        <end position="406"/>
    </location>
</feature>
<evidence type="ECO:0000256" key="7">
    <source>
        <dbReference type="ARBA" id="ARBA00022989"/>
    </source>
</evidence>
<dbReference type="GO" id="GO:0016887">
    <property type="term" value="F:ATP hydrolysis activity"/>
    <property type="evidence" value="ECO:0007669"/>
    <property type="project" value="InterPro"/>
</dbReference>
<dbReference type="RefSeq" id="WP_137063977.1">
    <property type="nucleotide sequence ID" value="NZ_PNXQ01000018.1"/>
</dbReference>
<dbReference type="PANTHER" id="PTHR24221">
    <property type="entry name" value="ATP-BINDING CASSETTE SUB-FAMILY B"/>
    <property type="match status" value="1"/>
</dbReference>
<dbReference type="SUPFAM" id="SSF52540">
    <property type="entry name" value="P-loop containing nucleoside triphosphate hydrolases"/>
    <property type="match status" value="1"/>
</dbReference>
<dbReference type="PROSITE" id="PS00211">
    <property type="entry name" value="ABC_TRANSPORTER_1"/>
    <property type="match status" value="1"/>
</dbReference>
<feature type="transmembrane region" description="Helical" evidence="9">
    <location>
        <begin position="160"/>
        <end position="186"/>
    </location>
</feature>
<dbReference type="GO" id="GO:0034040">
    <property type="term" value="F:ATPase-coupled lipid transmembrane transporter activity"/>
    <property type="evidence" value="ECO:0007669"/>
    <property type="project" value="TreeGrafter"/>
</dbReference>
<keyword evidence="5" id="KW-0547">Nucleotide-binding</keyword>
<dbReference type="InterPro" id="IPR039421">
    <property type="entry name" value="Type_1_exporter"/>
</dbReference>
<keyword evidence="4 9" id="KW-0812">Transmembrane</keyword>
<dbReference type="InterPro" id="IPR003439">
    <property type="entry name" value="ABC_transporter-like_ATP-bd"/>
</dbReference>
<dbReference type="EMBL" id="PNXQ01000018">
    <property type="protein sequence ID" value="TKH40809.1"/>
    <property type="molecule type" value="Genomic_DNA"/>
</dbReference>
<dbReference type="PROSITE" id="PS50893">
    <property type="entry name" value="ABC_TRANSPORTER_2"/>
    <property type="match status" value="1"/>
</dbReference>
<dbReference type="PROSITE" id="PS50929">
    <property type="entry name" value="ABC_TM1F"/>
    <property type="match status" value="1"/>
</dbReference>
<dbReference type="InterPro" id="IPR007401">
    <property type="entry name" value="DUF454"/>
</dbReference>
<feature type="transmembrane region" description="Helical" evidence="9">
    <location>
        <begin position="281"/>
        <end position="298"/>
    </location>
</feature>
<evidence type="ECO:0000256" key="2">
    <source>
        <dbReference type="ARBA" id="ARBA00022448"/>
    </source>
</evidence>
<feature type="transmembrane region" description="Helical" evidence="9">
    <location>
        <begin position="198"/>
        <end position="216"/>
    </location>
</feature>
<dbReference type="InterPro" id="IPR003593">
    <property type="entry name" value="AAA+_ATPase"/>
</dbReference>
<comment type="caution">
    <text evidence="12">The sequence shown here is derived from an EMBL/GenBank/DDBJ whole genome shotgun (WGS) entry which is preliminary data.</text>
</comment>
<evidence type="ECO:0000256" key="3">
    <source>
        <dbReference type="ARBA" id="ARBA00022475"/>
    </source>
</evidence>
<dbReference type="InterPro" id="IPR017871">
    <property type="entry name" value="ABC_transporter-like_CS"/>
</dbReference>
<protein>
    <submittedName>
        <fullName evidence="12">Cysteine ABC transporter ATP-binding protein</fullName>
    </submittedName>
</protein>
<dbReference type="GO" id="GO:0140359">
    <property type="term" value="F:ABC-type transporter activity"/>
    <property type="evidence" value="ECO:0007669"/>
    <property type="project" value="InterPro"/>
</dbReference>
<feature type="transmembrane region" description="Helical" evidence="9">
    <location>
        <begin position="6"/>
        <end position="39"/>
    </location>
</feature>
<sequence length="721" mass="79428">MKPIYVTLGFLFLALGVIGVVVPLLPTTPFLLLAAFFFMRGSERLHHWFSNTSLYHKHLESFVQTRSLKLSTKVMTLGLASAMLITGFILTPPVWAKVIIGLVILFKYYYFIFRIGTVRGTTAETPSSSSSVAELADTTKKRSKMVDSRLLGLVEHSRKYIVLGVLVQWIGLLGSIAAVLSMSYVLQQAWAGQVTRKLILSVTAIVIAAIAVRCLCNYAASMLSYRASVNAKKTLRSQIYGKLLKLGPAYTDHTSTSGVIQVAVEGVEQLETYFGRYMPQLFYSLLAPVTLFITLSFVSFKAAIILLICVPLIPVSIIVIMRMAKKLFRKYWGSYVNLGHSFLENVQGLTTLKIYGTDQQKHQEMNTAAEDFRKMTMKVLTMQLNSVAVMDLIAFGGAAAGVLVAVSEYTAGHIGLAGALIIVLLSAEFFIPLRLLGSYFHIAMNGMAASDKIFQILSTEELVQGKESIETTDIRLDQVNFAYDERDTLRNISMDIPQGSFISIVGESGSGKSTVAGLIVGHHEGYQGSLTVGGTELAAISEESRMRHMTWIGFNSYIFKGTVGANLKMGNEHANEEQMLEALRQVKLYDFVLSQGGLEVELEEQGTNLSGGQRQRLALARALLHDSSVYIFDEATSNIDSESEEGIMEVIHALAGRKTIILISHRLENVVQSDRIYVLQNGLVAESGTHHELLSQQGHYAEMYLSQLRVEQFVKGGAVYA</sequence>
<dbReference type="SUPFAM" id="SSF90123">
    <property type="entry name" value="ABC transporter transmembrane region"/>
    <property type="match status" value="1"/>
</dbReference>
<organism evidence="12 13">
    <name type="scientific">Paenibacillus terrae</name>
    <dbReference type="NCBI Taxonomy" id="159743"/>
    <lineage>
        <taxon>Bacteria</taxon>
        <taxon>Bacillati</taxon>
        <taxon>Bacillota</taxon>
        <taxon>Bacilli</taxon>
        <taxon>Bacillales</taxon>
        <taxon>Paenibacillaceae</taxon>
        <taxon>Paenibacillus</taxon>
    </lineage>
</organism>
<accession>A0A4U2PQU4</accession>
<evidence type="ECO:0000256" key="9">
    <source>
        <dbReference type="SAM" id="Phobius"/>
    </source>
</evidence>
<evidence type="ECO:0000313" key="12">
    <source>
        <dbReference type="EMBL" id="TKH40809.1"/>
    </source>
</evidence>
<dbReference type="SMART" id="SM00382">
    <property type="entry name" value="AAA"/>
    <property type="match status" value="1"/>
</dbReference>
<dbReference type="Pfam" id="PF04304">
    <property type="entry name" value="DUF454"/>
    <property type="match status" value="1"/>
</dbReference>
<keyword evidence="7 9" id="KW-1133">Transmembrane helix</keyword>
<keyword evidence="6 12" id="KW-0067">ATP-binding</keyword>
<keyword evidence="2" id="KW-0813">Transport</keyword>
<feature type="transmembrane region" description="Helical" evidence="9">
    <location>
        <begin position="95"/>
        <end position="113"/>
    </location>
</feature>
<dbReference type="InterPro" id="IPR036640">
    <property type="entry name" value="ABC1_TM_sf"/>
</dbReference>
<dbReference type="GO" id="GO:0005886">
    <property type="term" value="C:plasma membrane"/>
    <property type="evidence" value="ECO:0007669"/>
    <property type="project" value="UniProtKB-SubCell"/>
</dbReference>
<feature type="transmembrane region" description="Helical" evidence="9">
    <location>
        <begin position="304"/>
        <end position="324"/>
    </location>
</feature>
<keyword evidence="3" id="KW-1003">Cell membrane</keyword>
<reference evidence="12 13" key="1">
    <citation type="submission" date="2018-01" db="EMBL/GenBank/DDBJ databases">
        <title>Bacillales members from the olive rhizosphere are effective biological control agents against Verticillium dahliae.</title>
        <authorList>
            <person name="Gomez-Lama C."/>
            <person name="Legarda G."/>
            <person name="Ruano-Rosa D."/>
            <person name="Pizarro-Tobias P."/>
            <person name="Valverde-Corredor A."/>
            <person name="Niqui J.L."/>
            <person name="Trivino J.C."/>
            <person name="Roca A."/>
            <person name="Mercado-Blanco J."/>
        </authorList>
    </citation>
    <scope>NUCLEOTIDE SEQUENCE [LARGE SCALE GENOMIC DNA]</scope>
    <source>
        <strain evidence="12 13">PIC167</strain>
    </source>
</reference>
<dbReference type="Pfam" id="PF00005">
    <property type="entry name" value="ABC_tran"/>
    <property type="match status" value="1"/>
</dbReference>
<dbReference type="AlphaFoldDB" id="A0A4U2PQU4"/>
<dbReference type="InterPro" id="IPR027417">
    <property type="entry name" value="P-loop_NTPase"/>
</dbReference>
<gene>
    <name evidence="12" type="ORF">C1I60_23880</name>
</gene>
<comment type="subcellular location">
    <subcellularLocation>
        <location evidence="1">Cell membrane</location>
        <topology evidence="1">Multi-pass membrane protein</topology>
    </subcellularLocation>
</comment>
<feature type="transmembrane region" description="Helical" evidence="9">
    <location>
        <begin position="412"/>
        <end position="431"/>
    </location>
</feature>
<evidence type="ECO:0000313" key="13">
    <source>
        <dbReference type="Proteomes" id="UP000308114"/>
    </source>
</evidence>
<dbReference type="Pfam" id="PF00664">
    <property type="entry name" value="ABC_membrane"/>
    <property type="match status" value="1"/>
</dbReference>
<dbReference type="Gene3D" id="1.20.1560.10">
    <property type="entry name" value="ABC transporter type 1, transmembrane domain"/>
    <property type="match status" value="1"/>
</dbReference>
<dbReference type="PANTHER" id="PTHR24221:SF654">
    <property type="entry name" value="ATP-BINDING CASSETTE SUB-FAMILY B MEMBER 6"/>
    <property type="match status" value="1"/>
</dbReference>
<evidence type="ECO:0000256" key="5">
    <source>
        <dbReference type="ARBA" id="ARBA00022741"/>
    </source>
</evidence>
<feature type="domain" description="ABC transmembrane type-1" evidence="11">
    <location>
        <begin position="162"/>
        <end position="445"/>
    </location>
</feature>
<evidence type="ECO:0000256" key="8">
    <source>
        <dbReference type="ARBA" id="ARBA00023136"/>
    </source>
</evidence>
<dbReference type="Proteomes" id="UP000308114">
    <property type="component" value="Unassembled WGS sequence"/>
</dbReference>
<name>A0A4U2PQU4_9BACL</name>
<dbReference type="FunFam" id="3.40.50.300:FF:000854">
    <property type="entry name" value="Multidrug ABC transporter ATP-binding protein"/>
    <property type="match status" value="1"/>
</dbReference>
<evidence type="ECO:0000259" key="10">
    <source>
        <dbReference type="PROSITE" id="PS50893"/>
    </source>
</evidence>
<keyword evidence="8 9" id="KW-0472">Membrane</keyword>
<dbReference type="Gene3D" id="3.40.50.300">
    <property type="entry name" value="P-loop containing nucleotide triphosphate hydrolases"/>
    <property type="match status" value="1"/>
</dbReference>
<dbReference type="GO" id="GO:0005524">
    <property type="term" value="F:ATP binding"/>
    <property type="evidence" value="ECO:0007669"/>
    <property type="project" value="UniProtKB-KW"/>
</dbReference>
<evidence type="ECO:0000256" key="4">
    <source>
        <dbReference type="ARBA" id="ARBA00022692"/>
    </source>
</evidence>
<evidence type="ECO:0000256" key="6">
    <source>
        <dbReference type="ARBA" id="ARBA00022840"/>
    </source>
</evidence>